<sequence>MSPLVQPRLINGPYDDPGLILDFRHARRAILFDLGDNHALSARELTRVSHVFVSHAHMDHFGGFDRLLRLSLHRDGPLSLSGPPGFIERVEHRIRSYTWNLLDERSADCVLAVAEFDGTALIRAARFPARRAFAREDATPPDLRPGLVHDEAALFIASAALDHGIPSLAFRLQERMRVNVHRDGLAALGLPVGPWLNVAKAAVREGAADDTPIVIGEASIPLGRIREHALAVGPGQSVAYVVDALGSPANEAAILDLARNADQIFIEAAFLDEDRDIAAARRHLTAGQAGRLARRAGVRRMTPLHHSPRYLDRPDALRLEAEAAFGSEP</sequence>
<dbReference type="EMBL" id="VUOA01000021">
    <property type="protein sequence ID" value="KAA2236998.1"/>
    <property type="molecule type" value="Genomic_DNA"/>
</dbReference>
<dbReference type="NCBIfam" id="NF002558">
    <property type="entry name" value="PRK02126.1"/>
    <property type="match status" value="1"/>
</dbReference>
<protein>
    <submittedName>
        <fullName evidence="1">Ribonuclease Z</fullName>
    </submittedName>
</protein>
<gene>
    <name evidence="1" type="ORF">F0L46_12050</name>
</gene>
<dbReference type="GO" id="GO:0042781">
    <property type="term" value="F:3'-tRNA processing endoribonuclease activity"/>
    <property type="evidence" value="ECO:0007669"/>
    <property type="project" value="TreeGrafter"/>
</dbReference>
<evidence type="ECO:0000313" key="1">
    <source>
        <dbReference type="EMBL" id="KAA2236998.1"/>
    </source>
</evidence>
<name>A0A5B2VEH3_9HYPH</name>
<dbReference type="Proteomes" id="UP000323142">
    <property type="component" value="Unassembled WGS sequence"/>
</dbReference>
<comment type="caution">
    <text evidence="1">The sequence shown here is derived from an EMBL/GenBank/DDBJ whole genome shotgun (WGS) entry which is preliminary data.</text>
</comment>
<dbReference type="SUPFAM" id="SSF56281">
    <property type="entry name" value="Metallo-hydrolase/oxidoreductase"/>
    <property type="match status" value="1"/>
</dbReference>
<proteinExistence type="predicted"/>
<dbReference type="AlphaFoldDB" id="A0A5B2VEH3"/>
<dbReference type="RefSeq" id="WP_149817811.1">
    <property type="nucleotide sequence ID" value="NZ_VUOA01000021.1"/>
</dbReference>
<dbReference type="InterPro" id="IPR036866">
    <property type="entry name" value="RibonucZ/Hydroxyglut_hydro"/>
</dbReference>
<organism evidence="1 2">
    <name type="scientific">Salinarimonas soli</name>
    <dbReference type="NCBI Taxonomy" id="1638099"/>
    <lineage>
        <taxon>Bacteria</taxon>
        <taxon>Pseudomonadati</taxon>
        <taxon>Pseudomonadota</taxon>
        <taxon>Alphaproteobacteria</taxon>
        <taxon>Hyphomicrobiales</taxon>
        <taxon>Salinarimonadaceae</taxon>
        <taxon>Salinarimonas</taxon>
    </lineage>
</organism>
<reference evidence="1 2" key="2">
    <citation type="submission" date="2019-09" db="EMBL/GenBank/DDBJ databases">
        <authorList>
            <person name="Jin C."/>
        </authorList>
    </citation>
    <scope>NUCLEOTIDE SEQUENCE [LARGE SCALE GENOMIC DNA]</scope>
    <source>
        <strain evidence="1 2">BN140002</strain>
    </source>
</reference>
<evidence type="ECO:0000313" key="2">
    <source>
        <dbReference type="Proteomes" id="UP000323142"/>
    </source>
</evidence>
<accession>A0A5B2VEH3</accession>
<keyword evidence="2" id="KW-1185">Reference proteome</keyword>
<reference evidence="1 2" key="1">
    <citation type="submission" date="2019-09" db="EMBL/GenBank/DDBJ databases">
        <title>Salinarimonas rosea gen. nov., sp. nov., a new member of the a-2 subgroup of the Proteobacteria.</title>
        <authorList>
            <person name="Liu J."/>
        </authorList>
    </citation>
    <scope>NUCLEOTIDE SEQUENCE [LARGE SCALE GENOMIC DNA]</scope>
    <source>
        <strain evidence="1 2">BN140002</strain>
    </source>
</reference>
<dbReference type="Gene3D" id="3.60.15.10">
    <property type="entry name" value="Ribonuclease Z/Hydroxyacylglutathione hydrolase-like"/>
    <property type="match status" value="1"/>
</dbReference>
<dbReference type="PANTHER" id="PTHR46018:SF7">
    <property type="entry name" value="RIBONUCLEASE Z"/>
    <property type="match status" value="1"/>
</dbReference>
<dbReference type="PANTHER" id="PTHR46018">
    <property type="entry name" value="ZINC PHOSPHODIESTERASE ELAC PROTEIN 1"/>
    <property type="match status" value="1"/>
</dbReference>
<dbReference type="OrthoDB" id="9800940at2"/>